<keyword evidence="3" id="KW-1185">Reference proteome</keyword>
<dbReference type="Proteomes" id="UP001154282">
    <property type="component" value="Unassembled WGS sequence"/>
</dbReference>
<evidence type="ECO:0008006" key="4">
    <source>
        <dbReference type="Google" id="ProtNLM"/>
    </source>
</evidence>
<keyword evidence="1" id="KW-0175">Coiled coil</keyword>
<protein>
    <recommendedName>
        <fullName evidence="4">Zinc finger GRF-type domain-containing protein</fullName>
    </recommendedName>
</protein>
<dbReference type="EMBL" id="CAMGYJ010000004">
    <property type="protein sequence ID" value="CAI0405011.1"/>
    <property type="molecule type" value="Genomic_DNA"/>
</dbReference>
<name>A0AAV0J917_9ROSI</name>
<sequence>MTGKGKGLKGIDQFYHEDEEVLCGCGLRESRRISRTDGNPNRNFFGCPLFGYKEMEPYDYLSWHDIRVALYKERKRLGDMVANLQLENADLRAKLDRVSKDSAMLAMKN</sequence>
<evidence type="ECO:0000313" key="3">
    <source>
        <dbReference type="Proteomes" id="UP001154282"/>
    </source>
</evidence>
<proteinExistence type="predicted"/>
<dbReference type="AlphaFoldDB" id="A0AAV0J917"/>
<accession>A0AAV0J917</accession>
<feature type="coiled-coil region" evidence="1">
    <location>
        <begin position="74"/>
        <end position="101"/>
    </location>
</feature>
<gene>
    <name evidence="2" type="ORF">LITE_LOCUS12726</name>
</gene>
<evidence type="ECO:0000256" key="1">
    <source>
        <dbReference type="SAM" id="Coils"/>
    </source>
</evidence>
<reference evidence="2" key="1">
    <citation type="submission" date="2022-08" db="EMBL/GenBank/DDBJ databases">
        <authorList>
            <person name="Gutierrez-Valencia J."/>
        </authorList>
    </citation>
    <scope>NUCLEOTIDE SEQUENCE</scope>
</reference>
<organism evidence="2 3">
    <name type="scientific">Linum tenue</name>
    <dbReference type="NCBI Taxonomy" id="586396"/>
    <lineage>
        <taxon>Eukaryota</taxon>
        <taxon>Viridiplantae</taxon>
        <taxon>Streptophyta</taxon>
        <taxon>Embryophyta</taxon>
        <taxon>Tracheophyta</taxon>
        <taxon>Spermatophyta</taxon>
        <taxon>Magnoliopsida</taxon>
        <taxon>eudicotyledons</taxon>
        <taxon>Gunneridae</taxon>
        <taxon>Pentapetalae</taxon>
        <taxon>rosids</taxon>
        <taxon>fabids</taxon>
        <taxon>Malpighiales</taxon>
        <taxon>Linaceae</taxon>
        <taxon>Linum</taxon>
    </lineage>
</organism>
<evidence type="ECO:0000313" key="2">
    <source>
        <dbReference type="EMBL" id="CAI0405011.1"/>
    </source>
</evidence>
<comment type="caution">
    <text evidence="2">The sequence shown here is derived from an EMBL/GenBank/DDBJ whole genome shotgun (WGS) entry which is preliminary data.</text>
</comment>